<protein>
    <submittedName>
        <fullName evidence="1">Uncharacterized protein</fullName>
    </submittedName>
</protein>
<name>A0A852ZYQ0_9ACTN</name>
<sequence length="123" mass="13331">MPTIIVESTIDDARVERGFARNVSLWLRGQGVDVNHVITRFTTADPDRTFSGPFPLGPDAFAFVRCTIDQARPDGFRAALAARIVRALSPSVAAHRVFVQFEPVRPASHFVGSEVPGEAVADA</sequence>
<dbReference type="EMBL" id="JACBZD010000001">
    <property type="protein sequence ID" value="NYI06947.1"/>
    <property type="molecule type" value="Genomic_DNA"/>
</dbReference>
<dbReference type="Proteomes" id="UP000567795">
    <property type="component" value="Unassembled WGS sequence"/>
</dbReference>
<keyword evidence="2" id="KW-1185">Reference proteome</keyword>
<gene>
    <name evidence="1" type="ORF">FHU37_003890</name>
</gene>
<dbReference type="AlphaFoldDB" id="A0A852ZYQ0"/>
<accession>A0A852ZYQ0</accession>
<dbReference type="RefSeq" id="WP_179815449.1">
    <property type="nucleotide sequence ID" value="NZ_JACBZD010000001.1"/>
</dbReference>
<evidence type="ECO:0000313" key="2">
    <source>
        <dbReference type="Proteomes" id="UP000567795"/>
    </source>
</evidence>
<comment type="caution">
    <text evidence="1">The sequence shown here is derived from an EMBL/GenBank/DDBJ whole genome shotgun (WGS) entry which is preliminary data.</text>
</comment>
<reference evidence="1 2" key="1">
    <citation type="submission" date="2020-07" db="EMBL/GenBank/DDBJ databases">
        <title>Sequencing the genomes of 1000 actinobacteria strains.</title>
        <authorList>
            <person name="Klenk H.-P."/>
        </authorList>
    </citation>
    <scope>NUCLEOTIDE SEQUENCE [LARGE SCALE GENOMIC DNA]</scope>
    <source>
        <strain evidence="1 2">DSM 42178</strain>
    </source>
</reference>
<evidence type="ECO:0000313" key="1">
    <source>
        <dbReference type="EMBL" id="NYI06947.1"/>
    </source>
</evidence>
<organism evidence="1 2">
    <name type="scientific">Allostreptomyces psammosilenae</name>
    <dbReference type="NCBI Taxonomy" id="1892865"/>
    <lineage>
        <taxon>Bacteria</taxon>
        <taxon>Bacillati</taxon>
        <taxon>Actinomycetota</taxon>
        <taxon>Actinomycetes</taxon>
        <taxon>Kitasatosporales</taxon>
        <taxon>Streptomycetaceae</taxon>
        <taxon>Allostreptomyces</taxon>
    </lineage>
</organism>
<proteinExistence type="predicted"/>